<dbReference type="EMBL" id="KQ978850">
    <property type="protein sequence ID" value="KYN27959.1"/>
    <property type="molecule type" value="Genomic_DNA"/>
</dbReference>
<evidence type="ECO:0000313" key="1">
    <source>
        <dbReference type="EMBL" id="KYN27959.1"/>
    </source>
</evidence>
<keyword evidence="2" id="KW-1185">Reference proteome</keyword>
<dbReference type="Proteomes" id="UP000078492">
    <property type="component" value="Unassembled WGS sequence"/>
</dbReference>
<gene>
    <name evidence="1" type="ORF">ALC57_02636</name>
</gene>
<proteinExistence type="predicted"/>
<dbReference type="AlphaFoldDB" id="A0A151JNC8"/>
<name>A0A151JNC8_9HYME</name>
<evidence type="ECO:0000313" key="2">
    <source>
        <dbReference type="Proteomes" id="UP000078492"/>
    </source>
</evidence>
<sequence length="54" mass="5743">MQALPDITVAAIKGLQISDCQNPCDTGGIVRSSHLAAGFNRAASFFNEVYTKNT</sequence>
<protein>
    <submittedName>
        <fullName evidence="1">Uncharacterized protein</fullName>
    </submittedName>
</protein>
<accession>A0A151JNC8</accession>
<organism evidence="1 2">
    <name type="scientific">Trachymyrmex cornetzi</name>
    <dbReference type="NCBI Taxonomy" id="471704"/>
    <lineage>
        <taxon>Eukaryota</taxon>
        <taxon>Metazoa</taxon>
        <taxon>Ecdysozoa</taxon>
        <taxon>Arthropoda</taxon>
        <taxon>Hexapoda</taxon>
        <taxon>Insecta</taxon>
        <taxon>Pterygota</taxon>
        <taxon>Neoptera</taxon>
        <taxon>Endopterygota</taxon>
        <taxon>Hymenoptera</taxon>
        <taxon>Apocrita</taxon>
        <taxon>Aculeata</taxon>
        <taxon>Formicoidea</taxon>
        <taxon>Formicidae</taxon>
        <taxon>Myrmicinae</taxon>
        <taxon>Trachymyrmex</taxon>
    </lineage>
</organism>
<reference evidence="1 2" key="1">
    <citation type="submission" date="2015-09" db="EMBL/GenBank/DDBJ databases">
        <title>Trachymyrmex cornetzi WGS genome.</title>
        <authorList>
            <person name="Nygaard S."/>
            <person name="Hu H."/>
            <person name="Boomsma J."/>
            <person name="Zhang G."/>
        </authorList>
    </citation>
    <scope>NUCLEOTIDE SEQUENCE [LARGE SCALE GENOMIC DNA]</scope>
    <source>
        <strain evidence="1">Tcor2-1</strain>
        <tissue evidence="1">Whole body</tissue>
    </source>
</reference>